<gene>
    <name evidence="1" type="ORF">K8352_15295</name>
</gene>
<evidence type="ECO:0000313" key="2">
    <source>
        <dbReference type="Proteomes" id="UP001200642"/>
    </source>
</evidence>
<dbReference type="EMBL" id="JAIRBC010000025">
    <property type="protein sequence ID" value="MCG2462124.1"/>
    <property type="molecule type" value="Genomic_DNA"/>
</dbReference>
<name>A0AAE3EXF8_9FLAO</name>
<dbReference type="Proteomes" id="UP001200642">
    <property type="component" value="Unassembled WGS sequence"/>
</dbReference>
<evidence type="ECO:0000313" key="1">
    <source>
        <dbReference type="EMBL" id="MCG2462124.1"/>
    </source>
</evidence>
<protein>
    <submittedName>
        <fullName evidence="1">Uncharacterized protein</fullName>
    </submittedName>
</protein>
<keyword evidence="2" id="KW-1185">Reference proteome</keyword>
<sequence length="65" mass="7577">MEKQYCKVGMTKPITDGEQTVALLEYLYQNFMDKASHIQYANSKLGEFFEQKALKIKRLLDDNSI</sequence>
<reference evidence="1" key="1">
    <citation type="submission" date="2023-02" db="EMBL/GenBank/DDBJ databases">
        <title>Genome of Flavobacteriaceae gen. nov. sp. strain F89.</title>
        <authorList>
            <person name="Wang Y."/>
        </authorList>
    </citation>
    <scope>NUCLEOTIDE SEQUENCE</scope>
    <source>
        <strain evidence="1">F89</strain>
    </source>
</reference>
<dbReference type="RefSeq" id="WP_317903262.1">
    <property type="nucleotide sequence ID" value="NZ_JAIRBC010000025.1"/>
</dbReference>
<proteinExistence type="predicted"/>
<organism evidence="1 2">
    <name type="scientific">Cerina litoralis</name>
    <dbReference type="NCBI Taxonomy" id="2874477"/>
    <lineage>
        <taxon>Bacteria</taxon>
        <taxon>Pseudomonadati</taxon>
        <taxon>Bacteroidota</taxon>
        <taxon>Flavobacteriia</taxon>
        <taxon>Flavobacteriales</taxon>
        <taxon>Flavobacteriaceae</taxon>
        <taxon>Cerina</taxon>
    </lineage>
</organism>
<comment type="caution">
    <text evidence="1">The sequence shown here is derived from an EMBL/GenBank/DDBJ whole genome shotgun (WGS) entry which is preliminary data.</text>
</comment>
<accession>A0AAE3EXF8</accession>
<dbReference type="AlphaFoldDB" id="A0AAE3EXF8"/>